<evidence type="ECO:0000313" key="6">
    <source>
        <dbReference type="EMBL" id="OCL13372.1"/>
    </source>
</evidence>
<protein>
    <submittedName>
        <fullName evidence="6">Cytochrome P450</fullName>
    </submittedName>
</protein>
<dbReference type="PANTHER" id="PTHR47582:SF1">
    <property type="entry name" value="P450, PUTATIVE (EUROFUNG)-RELATED"/>
    <property type="match status" value="1"/>
</dbReference>
<gene>
    <name evidence="6" type="ORF">AOQ84DRAFT_332736</name>
</gene>
<dbReference type="GO" id="GO:0004497">
    <property type="term" value="F:monooxygenase activity"/>
    <property type="evidence" value="ECO:0007669"/>
    <property type="project" value="InterPro"/>
</dbReference>
<dbReference type="Pfam" id="PF00067">
    <property type="entry name" value="p450"/>
    <property type="match status" value="1"/>
</dbReference>
<dbReference type="InterPro" id="IPR001128">
    <property type="entry name" value="Cyt_P450"/>
</dbReference>
<dbReference type="OrthoDB" id="3366823at2759"/>
<dbReference type="Gene3D" id="1.10.630.10">
    <property type="entry name" value="Cytochrome P450"/>
    <property type="match status" value="1"/>
</dbReference>
<dbReference type="GO" id="GO:0020037">
    <property type="term" value="F:heme binding"/>
    <property type="evidence" value="ECO:0007669"/>
    <property type="project" value="InterPro"/>
</dbReference>
<name>A0A8E2FA43_9PEZI</name>
<dbReference type="PANTHER" id="PTHR47582">
    <property type="entry name" value="P450, PUTATIVE (EUROFUNG)-RELATED"/>
    <property type="match status" value="1"/>
</dbReference>
<dbReference type="GO" id="GO:0016705">
    <property type="term" value="F:oxidoreductase activity, acting on paired donors, with incorporation or reduction of molecular oxygen"/>
    <property type="evidence" value="ECO:0007669"/>
    <property type="project" value="InterPro"/>
</dbReference>
<dbReference type="SUPFAM" id="SSF48264">
    <property type="entry name" value="Cytochrome P450"/>
    <property type="match status" value="1"/>
</dbReference>
<evidence type="ECO:0000256" key="4">
    <source>
        <dbReference type="ARBA" id="ARBA00023004"/>
    </source>
</evidence>
<dbReference type="InterPro" id="IPR002403">
    <property type="entry name" value="Cyt_P450_E_grp-IV"/>
</dbReference>
<dbReference type="AlphaFoldDB" id="A0A8E2FA43"/>
<dbReference type="GO" id="GO:0005506">
    <property type="term" value="F:iron ion binding"/>
    <property type="evidence" value="ECO:0007669"/>
    <property type="project" value="InterPro"/>
</dbReference>
<evidence type="ECO:0000256" key="3">
    <source>
        <dbReference type="ARBA" id="ARBA00022723"/>
    </source>
</evidence>
<keyword evidence="5" id="KW-0349">Heme</keyword>
<evidence type="ECO:0000256" key="5">
    <source>
        <dbReference type="PIRSR" id="PIRSR602403-1"/>
    </source>
</evidence>
<keyword evidence="7" id="KW-1185">Reference proteome</keyword>
<reference evidence="6 7" key="1">
    <citation type="journal article" date="2016" name="Nat. Commun.">
        <title>Ectomycorrhizal ecology is imprinted in the genome of the dominant symbiotic fungus Cenococcum geophilum.</title>
        <authorList>
            <consortium name="DOE Joint Genome Institute"/>
            <person name="Peter M."/>
            <person name="Kohler A."/>
            <person name="Ohm R.A."/>
            <person name="Kuo A."/>
            <person name="Krutzmann J."/>
            <person name="Morin E."/>
            <person name="Arend M."/>
            <person name="Barry K.W."/>
            <person name="Binder M."/>
            <person name="Choi C."/>
            <person name="Clum A."/>
            <person name="Copeland A."/>
            <person name="Grisel N."/>
            <person name="Haridas S."/>
            <person name="Kipfer T."/>
            <person name="LaButti K."/>
            <person name="Lindquist E."/>
            <person name="Lipzen A."/>
            <person name="Maire R."/>
            <person name="Meier B."/>
            <person name="Mihaltcheva S."/>
            <person name="Molinier V."/>
            <person name="Murat C."/>
            <person name="Poggeler S."/>
            <person name="Quandt C.A."/>
            <person name="Sperisen C."/>
            <person name="Tritt A."/>
            <person name="Tisserant E."/>
            <person name="Crous P.W."/>
            <person name="Henrissat B."/>
            <person name="Nehls U."/>
            <person name="Egli S."/>
            <person name="Spatafora J.W."/>
            <person name="Grigoriev I.V."/>
            <person name="Martin F.M."/>
        </authorList>
    </citation>
    <scope>NUCLEOTIDE SEQUENCE [LARGE SCALE GENOMIC DNA]</scope>
    <source>
        <strain evidence="6 7">CBS 207.34</strain>
    </source>
</reference>
<keyword evidence="3 5" id="KW-0479">Metal-binding</keyword>
<evidence type="ECO:0000256" key="1">
    <source>
        <dbReference type="ARBA" id="ARBA00001971"/>
    </source>
</evidence>
<sequence>MIIVYALGCLVFNFERLLQARADPREPPLIPHRGIPFIGHIIGMFWHGAKYFQLLCSEKTNYPIYTLQTLTARTVIVKSPTLAGIVQRSSRSLSFYSMILEVTKRIIAFDEPTMRIVRDNANRENGDYGLMPETHDLLSNVLGPGAILNSMSSIQLESFANMLNNQGFLGDGVCTSLMGFVKNIFTTSNALAIYGPENPFAMHPSLINDFWNYESGMIALLADIFPAITARKPYLARERILKGLQEFVEREHYKKASLLIQQRVSINLKHGLTTKMAGNAELIMLFGILGNAVPTTFWLLANIFSRPALLTELRQEAEKAVTRKDGQKEAVIHVNVLKTSCPVLVSTYRETLRAIANLASVRFVLEDTLIADKYLLKKNSIVQIASGVIHVDESVWGPDAASFNPRRFISTSSTNSEQFSTGTAAVAVGEQTATQLPKNVPSAAYRAFGGGSVICPGRHFAQSEIVGFAALVLLAFDVTAEDGGVIQLPERDDRRIPLSVMKPMKDVRVRIRKRETFEKVRWGLEL</sequence>
<dbReference type="EMBL" id="KV748729">
    <property type="protein sequence ID" value="OCL13372.1"/>
    <property type="molecule type" value="Genomic_DNA"/>
</dbReference>
<evidence type="ECO:0000313" key="7">
    <source>
        <dbReference type="Proteomes" id="UP000250140"/>
    </source>
</evidence>
<keyword evidence="4 5" id="KW-0408">Iron</keyword>
<accession>A0A8E2FA43</accession>
<comment type="similarity">
    <text evidence="2">Belongs to the cytochrome P450 family.</text>
</comment>
<dbReference type="InterPro" id="IPR053007">
    <property type="entry name" value="CYP450_monoxygenase_sec-met"/>
</dbReference>
<dbReference type="InterPro" id="IPR036396">
    <property type="entry name" value="Cyt_P450_sf"/>
</dbReference>
<proteinExistence type="inferred from homology"/>
<comment type="cofactor">
    <cofactor evidence="1 5">
        <name>heme</name>
        <dbReference type="ChEBI" id="CHEBI:30413"/>
    </cofactor>
</comment>
<feature type="binding site" description="axial binding residue" evidence="5">
    <location>
        <position position="455"/>
    </location>
    <ligand>
        <name>heme</name>
        <dbReference type="ChEBI" id="CHEBI:30413"/>
    </ligand>
    <ligandPart>
        <name>Fe</name>
        <dbReference type="ChEBI" id="CHEBI:18248"/>
    </ligandPart>
</feature>
<evidence type="ECO:0000256" key="2">
    <source>
        <dbReference type="ARBA" id="ARBA00010617"/>
    </source>
</evidence>
<dbReference type="Proteomes" id="UP000250140">
    <property type="component" value="Unassembled WGS sequence"/>
</dbReference>
<dbReference type="CDD" id="cd11040">
    <property type="entry name" value="CYP7_CYP8-like"/>
    <property type="match status" value="1"/>
</dbReference>
<organism evidence="6 7">
    <name type="scientific">Glonium stellatum</name>
    <dbReference type="NCBI Taxonomy" id="574774"/>
    <lineage>
        <taxon>Eukaryota</taxon>
        <taxon>Fungi</taxon>
        <taxon>Dikarya</taxon>
        <taxon>Ascomycota</taxon>
        <taxon>Pezizomycotina</taxon>
        <taxon>Dothideomycetes</taxon>
        <taxon>Pleosporomycetidae</taxon>
        <taxon>Gloniales</taxon>
        <taxon>Gloniaceae</taxon>
        <taxon>Glonium</taxon>
    </lineage>
</organism>
<dbReference type="PRINTS" id="PR00465">
    <property type="entry name" value="EP450IV"/>
</dbReference>